<proteinExistence type="predicted"/>
<dbReference type="Pfam" id="PF00271">
    <property type="entry name" value="Helicase_C"/>
    <property type="match status" value="1"/>
</dbReference>
<keyword evidence="2" id="KW-0378">Hydrolase</keyword>
<dbReference type="Proteomes" id="UP001189429">
    <property type="component" value="Unassembled WGS sequence"/>
</dbReference>
<evidence type="ECO:0000313" key="9">
    <source>
        <dbReference type="Proteomes" id="UP001189429"/>
    </source>
</evidence>
<accession>A0ABN9TP26</accession>
<dbReference type="InterPro" id="IPR001650">
    <property type="entry name" value="Helicase_C-like"/>
</dbReference>
<gene>
    <name evidence="8" type="ORF">PCOR1329_LOCUS40808</name>
</gene>
<dbReference type="PANTHER" id="PTHR43519">
    <property type="entry name" value="ATP-DEPENDENT RNA HELICASE HRPB"/>
    <property type="match status" value="1"/>
</dbReference>
<keyword evidence="1" id="KW-0547">Nucleotide-binding</keyword>
<dbReference type="InterPro" id="IPR027417">
    <property type="entry name" value="P-loop_NTPase"/>
</dbReference>
<keyword evidence="9" id="KW-1185">Reference proteome</keyword>
<dbReference type="Gene3D" id="1.20.120.1080">
    <property type="match status" value="1"/>
</dbReference>
<feature type="region of interest" description="Disordered" evidence="5">
    <location>
        <begin position="73"/>
        <end position="97"/>
    </location>
</feature>
<dbReference type="CDD" id="cd17990">
    <property type="entry name" value="DEXHc_HrpB"/>
    <property type="match status" value="1"/>
</dbReference>
<keyword evidence="3" id="KW-0347">Helicase</keyword>
<dbReference type="SMART" id="SM00847">
    <property type="entry name" value="HA2"/>
    <property type="match status" value="1"/>
</dbReference>
<evidence type="ECO:0000256" key="1">
    <source>
        <dbReference type="ARBA" id="ARBA00022741"/>
    </source>
</evidence>
<dbReference type="InterPro" id="IPR014001">
    <property type="entry name" value="Helicase_ATP-bd"/>
</dbReference>
<dbReference type="InterPro" id="IPR049614">
    <property type="entry name" value="HrpB_DEXH"/>
</dbReference>
<protein>
    <recommendedName>
        <fullName evidence="10">ATP-dependent RNA helicase</fullName>
    </recommendedName>
</protein>
<organism evidence="8 9">
    <name type="scientific">Prorocentrum cordatum</name>
    <dbReference type="NCBI Taxonomy" id="2364126"/>
    <lineage>
        <taxon>Eukaryota</taxon>
        <taxon>Sar</taxon>
        <taxon>Alveolata</taxon>
        <taxon>Dinophyceae</taxon>
        <taxon>Prorocentrales</taxon>
        <taxon>Prorocentraceae</taxon>
        <taxon>Prorocentrum</taxon>
    </lineage>
</organism>
<dbReference type="EMBL" id="CAUYUJ010014918">
    <property type="protein sequence ID" value="CAK0847650.1"/>
    <property type="molecule type" value="Genomic_DNA"/>
</dbReference>
<name>A0ABN9TP26_9DINO</name>
<dbReference type="CDD" id="cd18791">
    <property type="entry name" value="SF2_C_RHA"/>
    <property type="match status" value="1"/>
</dbReference>
<evidence type="ECO:0000259" key="7">
    <source>
        <dbReference type="PROSITE" id="PS51194"/>
    </source>
</evidence>
<dbReference type="Pfam" id="PF00270">
    <property type="entry name" value="DEAD"/>
    <property type="match status" value="1"/>
</dbReference>
<evidence type="ECO:0000259" key="6">
    <source>
        <dbReference type="PROSITE" id="PS51192"/>
    </source>
</evidence>
<dbReference type="SUPFAM" id="SSF52540">
    <property type="entry name" value="P-loop containing nucleoside triphosphate hydrolases"/>
    <property type="match status" value="1"/>
</dbReference>
<dbReference type="PROSITE" id="PS51194">
    <property type="entry name" value="HELICASE_CTER"/>
    <property type="match status" value="1"/>
</dbReference>
<evidence type="ECO:0000256" key="5">
    <source>
        <dbReference type="SAM" id="MobiDB-lite"/>
    </source>
</evidence>
<dbReference type="Gene3D" id="3.40.50.300">
    <property type="entry name" value="P-loop containing nucleotide triphosphate hydrolases"/>
    <property type="match status" value="2"/>
</dbReference>
<keyword evidence="4" id="KW-0067">ATP-binding</keyword>
<evidence type="ECO:0000313" key="8">
    <source>
        <dbReference type="EMBL" id="CAK0847650.1"/>
    </source>
</evidence>
<dbReference type="InterPro" id="IPR007502">
    <property type="entry name" value="Helicase-assoc_dom"/>
</dbReference>
<reference evidence="8" key="1">
    <citation type="submission" date="2023-10" db="EMBL/GenBank/DDBJ databases">
        <authorList>
            <person name="Chen Y."/>
            <person name="Shah S."/>
            <person name="Dougan E. K."/>
            <person name="Thang M."/>
            <person name="Chan C."/>
        </authorList>
    </citation>
    <scope>NUCLEOTIDE SEQUENCE [LARGE SCALE GENOMIC DNA]</scope>
</reference>
<dbReference type="PANTHER" id="PTHR43519:SF1">
    <property type="entry name" value="ATP-DEPENDENT RNA HELICASE HRPB"/>
    <property type="match status" value="1"/>
</dbReference>
<feature type="compositionally biased region" description="Low complexity" evidence="5">
    <location>
        <begin position="80"/>
        <end position="97"/>
    </location>
</feature>
<sequence>MTAEGPVALSFGPQRRPSDAVSLGLPRHWAVSGHHGSARQTASRAPVLRSCAASVSWTLCSLSVARRSRRRQGSARRVHLAAGAGAARETSADAAGRPWRSQDLPIKALLPEVLERVAAHPNLVLQAETGAGKTTMVPLAVLDDGRIRGRILVLQPRRIVCIEAAKRMAQMWGEDVGGTVGYRIRHDSRCGPGTRLEIITEGILLRMLQNNPTLEGIGAIFFDEFHERNLDSDMSLTLALKTQKDFNPELRLIVMSATLGGLGERLRNLLDCPLVFSEGRCFPVEVKHVGSMSELSFNWEALRDHQLEHFVADQVVKSIREHDGDVLVFLPGESEIMYTWAVLNNMGYGDGTIPANIAWQARQIMEEGRADPDNCVEVVPLYGSMGRDDQEQALRHRGGWRKVLLATPIAESSLTLPSIKVVIDTGLRRTVFTDPKTGVTFMKTVPVSAASADQRKGRAGRVSAGTCYRLWNESEHKGLKEQDLPELHLGDLCSAVLELSLAGCCSEASIAELPWVDPPHADQLTDACALLARMKAIESVDGDDGCMRNAWRLTFRGRELSRFPLHPRLSHMILQARQVSRACAIDACHLAALLEDKDILTGSRKRYGADVQIRLDAFKNTLGNGSRLDASSDQSNVMKDVNMLVMQRASRTSQQLQRVARIEDIEDGPCSWESDGCPAGILIAWACPELLGTRVDATTRKQIAYARRGNTTYRMFSGNEGSLHDDGLRRCEHIAVARAQDNKIFLAAEVKPDMLDEYGIDFANPIHHDVMGCLP</sequence>
<dbReference type="PROSITE" id="PS51192">
    <property type="entry name" value="HELICASE_ATP_BIND_1"/>
    <property type="match status" value="1"/>
</dbReference>
<dbReference type="InterPro" id="IPR010225">
    <property type="entry name" value="HrpB"/>
</dbReference>
<dbReference type="PIRSF" id="PIRSF005496">
    <property type="entry name" value="ATP_hel_hrpB"/>
    <property type="match status" value="1"/>
</dbReference>
<dbReference type="SMART" id="SM00490">
    <property type="entry name" value="HELICc"/>
    <property type="match status" value="1"/>
</dbReference>
<dbReference type="InterPro" id="IPR011545">
    <property type="entry name" value="DEAD/DEAH_box_helicase_dom"/>
</dbReference>
<feature type="domain" description="Helicase C-terminal" evidence="7">
    <location>
        <begin position="311"/>
        <end position="503"/>
    </location>
</feature>
<feature type="domain" description="Helicase ATP-binding" evidence="6">
    <location>
        <begin position="114"/>
        <end position="277"/>
    </location>
</feature>
<evidence type="ECO:0008006" key="10">
    <source>
        <dbReference type="Google" id="ProtNLM"/>
    </source>
</evidence>
<evidence type="ECO:0000256" key="2">
    <source>
        <dbReference type="ARBA" id="ARBA00022801"/>
    </source>
</evidence>
<evidence type="ECO:0000256" key="3">
    <source>
        <dbReference type="ARBA" id="ARBA00022806"/>
    </source>
</evidence>
<dbReference type="SMART" id="SM00487">
    <property type="entry name" value="DEXDc"/>
    <property type="match status" value="1"/>
</dbReference>
<comment type="caution">
    <text evidence="8">The sequence shown here is derived from an EMBL/GenBank/DDBJ whole genome shotgun (WGS) entry which is preliminary data.</text>
</comment>
<evidence type="ECO:0000256" key="4">
    <source>
        <dbReference type="ARBA" id="ARBA00022840"/>
    </source>
</evidence>